<gene>
    <name evidence="2" type="ORF">CVT24_010399</name>
</gene>
<comment type="caution">
    <text evidence="2">The sequence shown here is derived from an EMBL/GenBank/DDBJ whole genome shotgun (WGS) entry which is preliminary data.</text>
</comment>
<dbReference type="EMBL" id="NHTK01005219">
    <property type="protein sequence ID" value="PPQ81946.1"/>
    <property type="molecule type" value="Genomic_DNA"/>
</dbReference>
<feature type="compositionally biased region" description="Basic residues" evidence="1">
    <location>
        <begin position="239"/>
        <end position="249"/>
    </location>
</feature>
<feature type="compositionally biased region" description="Polar residues" evidence="1">
    <location>
        <begin position="149"/>
        <end position="175"/>
    </location>
</feature>
<dbReference type="Proteomes" id="UP000284842">
    <property type="component" value="Unassembled WGS sequence"/>
</dbReference>
<dbReference type="AlphaFoldDB" id="A0A409WU00"/>
<protein>
    <submittedName>
        <fullName evidence="2">Uncharacterized protein</fullName>
    </submittedName>
</protein>
<dbReference type="InParanoid" id="A0A409WU00"/>
<reference evidence="2 3" key="1">
    <citation type="journal article" date="2018" name="Evol. Lett.">
        <title>Horizontal gene cluster transfer increased hallucinogenic mushroom diversity.</title>
        <authorList>
            <person name="Reynolds H.T."/>
            <person name="Vijayakumar V."/>
            <person name="Gluck-Thaler E."/>
            <person name="Korotkin H.B."/>
            <person name="Matheny P.B."/>
            <person name="Slot J.C."/>
        </authorList>
    </citation>
    <scope>NUCLEOTIDE SEQUENCE [LARGE SCALE GENOMIC DNA]</scope>
    <source>
        <strain evidence="2 3">2629</strain>
    </source>
</reference>
<evidence type="ECO:0000256" key="1">
    <source>
        <dbReference type="SAM" id="MobiDB-lite"/>
    </source>
</evidence>
<evidence type="ECO:0000313" key="3">
    <source>
        <dbReference type="Proteomes" id="UP000284842"/>
    </source>
</evidence>
<evidence type="ECO:0000313" key="2">
    <source>
        <dbReference type="EMBL" id="PPQ81946.1"/>
    </source>
</evidence>
<keyword evidence="3" id="KW-1185">Reference proteome</keyword>
<organism evidence="2 3">
    <name type="scientific">Panaeolus cyanescens</name>
    <dbReference type="NCBI Taxonomy" id="181874"/>
    <lineage>
        <taxon>Eukaryota</taxon>
        <taxon>Fungi</taxon>
        <taxon>Dikarya</taxon>
        <taxon>Basidiomycota</taxon>
        <taxon>Agaricomycotina</taxon>
        <taxon>Agaricomycetes</taxon>
        <taxon>Agaricomycetidae</taxon>
        <taxon>Agaricales</taxon>
        <taxon>Agaricineae</taxon>
        <taxon>Galeropsidaceae</taxon>
        <taxon>Panaeolus</taxon>
    </lineage>
</organism>
<feature type="region of interest" description="Disordered" evidence="1">
    <location>
        <begin position="149"/>
        <end position="249"/>
    </location>
</feature>
<name>A0A409WU00_9AGAR</name>
<accession>A0A409WU00</accession>
<sequence>MARTRHRKHPLPVRFPPCPEIMSALDSIWRIIFPKVVNVNWTPGTPFPASFDDVCDMFKRASPYLEVISQGIARRAREPPNMKNVLSWIFAFADLFPHHEGPASFLHTFKEYRLDLNKMSSYYPQNSNKYMYPSRPRVVCMQPTKQARSTIPNSSHFSASTQIPVKMTSPATPRTTSKRKLPMKLSTAADASTSKQGGNLPYDSEIEEIPPFTVTKGHGSKHQALYQDSDIEEIPPFTAKKRTKRRNLP</sequence>
<proteinExistence type="predicted"/>